<dbReference type="SUPFAM" id="SSF56784">
    <property type="entry name" value="HAD-like"/>
    <property type="match status" value="1"/>
</dbReference>
<dbReference type="KEGG" id="pll:I858_015170"/>
<dbReference type="STRING" id="1302659.I858_015170"/>
<comment type="similarity">
    <text evidence="1 3">Belongs to the 5'(3')-deoxyribonucleotidase family.</text>
</comment>
<dbReference type="PANTHER" id="PTHR35134">
    <property type="entry name" value="NUCLEOTIDASE YQFW-RELATED"/>
    <property type="match status" value="1"/>
</dbReference>
<dbReference type="InterPro" id="IPR009206">
    <property type="entry name" value="Nucleotidase_putative"/>
</dbReference>
<dbReference type="OrthoDB" id="2471595at2"/>
<dbReference type="Proteomes" id="UP000053354">
    <property type="component" value="Chromosome"/>
</dbReference>
<dbReference type="InterPro" id="IPR036412">
    <property type="entry name" value="HAD-like_sf"/>
</dbReference>
<name>A0A1B1S587_9BACL</name>
<dbReference type="AlphaFoldDB" id="A0A1B1S587"/>
<sequence length="196" mass="23010">MRYRFGIDIDGTVTSPTSLIPHINEQFNSKLTLDDIKEYDLTAALPHLTQSEFYSWFRDSEPRIYAASPVSENAKRILNNWKEQYELYYISARGDNVRDVTFNWFEEHAIAYDHIELIGSHKKIETAKRHNVHLFFEDKHDNAVEIAEELDIPVILFDTPYNREAIPTNVIRVYDWLEAEEWVKNEFSLQQAGIGN</sequence>
<dbReference type="GO" id="GO:0016787">
    <property type="term" value="F:hydrolase activity"/>
    <property type="evidence" value="ECO:0007669"/>
    <property type="project" value="UniProtKB-KW"/>
</dbReference>
<organism evidence="4 5">
    <name type="scientific">Planococcus versutus</name>
    <dbReference type="NCBI Taxonomy" id="1302659"/>
    <lineage>
        <taxon>Bacteria</taxon>
        <taxon>Bacillati</taxon>
        <taxon>Bacillota</taxon>
        <taxon>Bacilli</taxon>
        <taxon>Bacillales</taxon>
        <taxon>Caryophanaceae</taxon>
        <taxon>Planococcus</taxon>
    </lineage>
</organism>
<dbReference type="InterPro" id="IPR052419">
    <property type="entry name" value="5_3-deoxyribonucleotidase-like"/>
</dbReference>
<gene>
    <name evidence="4" type="ORF">I858_015170</name>
</gene>
<evidence type="ECO:0000256" key="2">
    <source>
        <dbReference type="ARBA" id="ARBA00022801"/>
    </source>
</evidence>
<accession>A0A1B1S587</accession>
<evidence type="ECO:0000256" key="3">
    <source>
        <dbReference type="PIRNR" id="PIRNR021362"/>
    </source>
</evidence>
<dbReference type="EC" id="3.1.3.-" evidence="3"/>
<keyword evidence="5" id="KW-1185">Reference proteome</keyword>
<dbReference type="InterPro" id="IPR023214">
    <property type="entry name" value="HAD_sf"/>
</dbReference>
<dbReference type="Gene3D" id="3.40.50.1000">
    <property type="entry name" value="HAD superfamily/HAD-like"/>
    <property type="match status" value="1"/>
</dbReference>
<proteinExistence type="inferred from homology"/>
<reference evidence="4" key="1">
    <citation type="submission" date="2016-10" db="EMBL/GenBank/DDBJ databases">
        <authorList>
            <person name="See-Too W.S."/>
        </authorList>
    </citation>
    <scope>NUCLEOTIDE SEQUENCE</scope>
    <source>
        <strain evidence="4">L10.15</strain>
    </source>
</reference>
<dbReference type="RefSeq" id="WP_065524684.1">
    <property type="nucleotide sequence ID" value="NZ_CP016540.2"/>
</dbReference>
<dbReference type="PANTHER" id="PTHR35134:SF2">
    <property type="entry name" value="NUCLEOTIDASE YQFW-RELATED"/>
    <property type="match status" value="1"/>
</dbReference>
<dbReference type="EMBL" id="CP016540">
    <property type="protein sequence ID" value="ANU28329.1"/>
    <property type="molecule type" value="Genomic_DNA"/>
</dbReference>
<evidence type="ECO:0000313" key="4">
    <source>
        <dbReference type="EMBL" id="ANU28329.1"/>
    </source>
</evidence>
<evidence type="ECO:0000313" key="5">
    <source>
        <dbReference type="Proteomes" id="UP000053354"/>
    </source>
</evidence>
<evidence type="ECO:0000256" key="1">
    <source>
        <dbReference type="ARBA" id="ARBA00009589"/>
    </source>
</evidence>
<dbReference type="PIRSF" id="PIRSF021362">
    <property type="entry name" value="UCP021362_HAD"/>
    <property type="match status" value="1"/>
</dbReference>
<keyword evidence="2 3" id="KW-0378">Hydrolase</keyword>
<protein>
    <recommendedName>
        <fullName evidence="3">Nucleotidase</fullName>
        <ecNumber evidence="3">3.1.3.-</ecNumber>
    </recommendedName>
</protein>